<reference evidence="5" key="1">
    <citation type="journal article" date="2020" name="Stud. Mycol.">
        <title>101 Dothideomycetes genomes: a test case for predicting lifestyles and emergence of pathogens.</title>
        <authorList>
            <person name="Haridas S."/>
            <person name="Albert R."/>
            <person name="Binder M."/>
            <person name="Bloem J."/>
            <person name="Labutti K."/>
            <person name="Salamov A."/>
            <person name="Andreopoulos B."/>
            <person name="Baker S."/>
            <person name="Barry K."/>
            <person name="Bills G."/>
            <person name="Bluhm B."/>
            <person name="Cannon C."/>
            <person name="Castanera R."/>
            <person name="Culley D."/>
            <person name="Daum C."/>
            <person name="Ezra D."/>
            <person name="Gonzalez J."/>
            <person name="Henrissat B."/>
            <person name="Kuo A."/>
            <person name="Liang C."/>
            <person name="Lipzen A."/>
            <person name="Lutzoni F."/>
            <person name="Magnuson J."/>
            <person name="Mondo S."/>
            <person name="Nolan M."/>
            <person name="Ohm R."/>
            <person name="Pangilinan J."/>
            <person name="Park H.-J."/>
            <person name="Ramirez L."/>
            <person name="Alfaro M."/>
            <person name="Sun H."/>
            <person name="Tritt A."/>
            <person name="Yoshinaga Y."/>
            <person name="Zwiers L.-H."/>
            <person name="Turgeon B."/>
            <person name="Goodwin S."/>
            <person name="Spatafora J."/>
            <person name="Crous P."/>
            <person name="Grigoriev I."/>
        </authorList>
    </citation>
    <scope>NUCLEOTIDE SEQUENCE</scope>
    <source>
        <strain evidence="5">CBS 207.26</strain>
    </source>
</reference>
<dbReference type="PROSITE" id="PS50048">
    <property type="entry name" value="ZN2_CY6_FUNGAL_2"/>
    <property type="match status" value="1"/>
</dbReference>
<keyword evidence="1" id="KW-0479">Metal-binding</keyword>
<feature type="region of interest" description="Disordered" evidence="3">
    <location>
        <begin position="747"/>
        <end position="769"/>
    </location>
</feature>
<dbReference type="SMART" id="SM00906">
    <property type="entry name" value="Fungal_trans"/>
    <property type="match status" value="1"/>
</dbReference>
<dbReference type="Proteomes" id="UP000800200">
    <property type="component" value="Unassembled WGS sequence"/>
</dbReference>
<protein>
    <recommendedName>
        <fullName evidence="4">Zn(2)-C6 fungal-type domain-containing protein</fullName>
    </recommendedName>
</protein>
<dbReference type="Gene3D" id="4.10.240.10">
    <property type="entry name" value="Zn(2)-C6 fungal-type DNA-binding domain"/>
    <property type="match status" value="1"/>
</dbReference>
<keyword evidence="6" id="KW-1185">Reference proteome</keyword>
<dbReference type="InterPro" id="IPR001138">
    <property type="entry name" value="Zn2Cys6_DnaBD"/>
</dbReference>
<name>A0A6A6E766_9PEZI</name>
<evidence type="ECO:0000256" key="2">
    <source>
        <dbReference type="ARBA" id="ARBA00023242"/>
    </source>
</evidence>
<sequence length="769" mass="86420">MPKVAIPRLLRSDIDRELGLSVAANKQRASRACTPCRKQKVKCTGEAPRCSRCENSNQSCTYVKGRRDLLKTANEQIANMARVLNHLKAGASKEDQRKIDALLEAAEDNAIGVVSAGKRSALTRRMSSESDNGHGEGQVSAGVGSNGFPDFLDEDLVRTERARATGFVGKSSEIQWWRDLRYDLENRLNSEDDPPREYGPPGVSEAAFAARIDASRRCHPPNTPSNIDYISSSSFYLDDDNIQLDLNFVDQIDMPPQETAERLMECYISTVQDSFPILPKKWLEEVVHKLYDHLRGGWSLELVDDRILAILNSVFAIGTKFCHLVTSDGQTDDLDHLIYQARARMLGFKDSVIIAHHDIHQVRLAGLLSFYFLSIGQISRAWYTIGIAVRSAYALGLHIRNEDPAASVIKREYQVRTWWALYCLERVLCTITGRPSIVLDECCAVPLPLPLADYQLTETTIMRQADKTRYKTHSLYTTTYLGTGSSTHSTVTGSTAAGTPVPSYELPNSGIYLNSRVKIDVIIGKVLARLYMPEVVTISWEKAQVSMTELSAGLEEWICSLPPAFDFRHQSTAAAFRRERMSLGLNYLSAKMLITWPCLCKLGPVDRRIKKQTRSSTSFDLEMAEACVEAAKALTSMLPDCPDPIFLYRTGPWWSIVHNFMQALAVLMLEMAYKAIHMMHNGQMIELCVKKLIRWLGAMKERDRIADKAYKMALVILHKVASRVDADISDLFREDLPDFFTLLAPSSPNPYKRQKRKRGNSEEDSGVRC</sequence>
<dbReference type="PROSITE" id="PS00463">
    <property type="entry name" value="ZN2_CY6_FUNGAL_1"/>
    <property type="match status" value="1"/>
</dbReference>
<dbReference type="InterPro" id="IPR007219">
    <property type="entry name" value="XnlR_reg_dom"/>
</dbReference>
<dbReference type="GO" id="GO:0003677">
    <property type="term" value="F:DNA binding"/>
    <property type="evidence" value="ECO:0007669"/>
    <property type="project" value="InterPro"/>
</dbReference>
<dbReference type="Pfam" id="PF04082">
    <property type="entry name" value="Fungal_trans"/>
    <property type="match status" value="1"/>
</dbReference>
<dbReference type="OrthoDB" id="5296287at2759"/>
<evidence type="ECO:0000256" key="3">
    <source>
        <dbReference type="SAM" id="MobiDB-lite"/>
    </source>
</evidence>
<feature type="compositionally biased region" description="Basic and acidic residues" evidence="3">
    <location>
        <begin position="759"/>
        <end position="769"/>
    </location>
</feature>
<dbReference type="AlphaFoldDB" id="A0A6A6E766"/>
<keyword evidence="2" id="KW-0539">Nucleus</keyword>
<evidence type="ECO:0000256" key="1">
    <source>
        <dbReference type="ARBA" id="ARBA00022723"/>
    </source>
</evidence>
<evidence type="ECO:0000313" key="5">
    <source>
        <dbReference type="EMBL" id="KAF2186020.1"/>
    </source>
</evidence>
<dbReference type="InterPro" id="IPR053230">
    <property type="entry name" value="Trans_reg_galc"/>
</dbReference>
<dbReference type="PANTHER" id="PTHR47654:SF5">
    <property type="entry name" value="TRANSCRIPTION FACTOR DOMAIN-CONTAINING PROTEIN"/>
    <property type="match status" value="1"/>
</dbReference>
<dbReference type="EMBL" id="ML994631">
    <property type="protein sequence ID" value="KAF2186020.1"/>
    <property type="molecule type" value="Genomic_DNA"/>
</dbReference>
<dbReference type="InterPro" id="IPR036864">
    <property type="entry name" value="Zn2-C6_fun-type_DNA-bd_sf"/>
</dbReference>
<dbReference type="GO" id="GO:0006351">
    <property type="term" value="P:DNA-templated transcription"/>
    <property type="evidence" value="ECO:0007669"/>
    <property type="project" value="InterPro"/>
</dbReference>
<feature type="domain" description="Zn(2)-C6 fungal-type" evidence="4">
    <location>
        <begin position="32"/>
        <end position="62"/>
    </location>
</feature>
<evidence type="ECO:0000313" key="6">
    <source>
        <dbReference type="Proteomes" id="UP000800200"/>
    </source>
</evidence>
<organism evidence="5 6">
    <name type="scientific">Zopfia rhizophila CBS 207.26</name>
    <dbReference type="NCBI Taxonomy" id="1314779"/>
    <lineage>
        <taxon>Eukaryota</taxon>
        <taxon>Fungi</taxon>
        <taxon>Dikarya</taxon>
        <taxon>Ascomycota</taxon>
        <taxon>Pezizomycotina</taxon>
        <taxon>Dothideomycetes</taxon>
        <taxon>Dothideomycetes incertae sedis</taxon>
        <taxon>Zopfiaceae</taxon>
        <taxon>Zopfia</taxon>
    </lineage>
</organism>
<gene>
    <name evidence="5" type="ORF">K469DRAFT_664510</name>
</gene>
<dbReference type="CDD" id="cd12148">
    <property type="entry name" value="fungal_TF_MHR"/>
    <property type="match status" value="1"/>
</dbReference>
<accession>A0A6A6E766</accession>
<dbReference type="GO" id="GO:0008270">
    <property type="term" value="F:zinc ion binding"/>
    <property type="evidence" value="ECO:0007669"/>
    <property type="project" value="InterPro"/>
</dbReference>
<dbReference type="Pfam" id="PF00172">
    <property type="entry name" value="Zn_clus"/>
    <property type="match status" value="1"/>
</dbReference>
<dbReference type="PANTHER" id="PTHR47654">
    <property type="entry name" value="ZN(II)2CYS6 TRANSCRIPTION FACTOR (EUROFUNG)-RELATED"/>
    <property type="match status" value="1"/>
</dbReference>
<evidence type="ECO:0000259" key="4">
    <source>
        <dbReference type="PROSITE" id="PS50048"/>
    </source>
</evidence>
<dbReference type="SMART" id="SM00066">
    <property type="entry name" value="GAL4"/>
    <property type="match status" value="1"/>
</dbReference>
<dbReference type="GO" id="GO:0000981">
    <property type="term" value="F:DNA-binding transcription factor activity, RNA polymerase II-specific"/>
    <property type="evidence" value="ECO:0007669"/>
    <property type="project" value="InterPro"/>
</dbReference>
<feature type="region of interest" description="Disordered" evidence="3">
    <location>
        <begin position="123"/>
        <end position="144"/>
    </location>
</feature>
<proteinExistence type="predicted"/>
<dbReference type="CDD" id="cd00067">
    <property type="entry name" value="GAL4"/>
    <property type="match status" value="1"/>
</dbReference>
<dbReference type="SUPFAM" id="SSF57701">
    <property type="entry name" value="Zn2/Cys6 DNA-binding domain"/>
    <property type="match status" value="1"/>
</dbReference>